<dbReference type="InterPro" id="IPR050490">
    <property type="entry name" value="Bact_solute-bd_prot1"/>
</dbReference>
<dbReference type="PROSITE" id="PS51257">
    <property type="entry name" value="PROKAR_LIPOPROTEIN"/>
    <property type="match status" value="1"/>
</dbReference>
<dbReference type="Gene3D" id="3.40.190.10">
    <property type="entry name" value="Periplasmic binding protein-like II"/>
    <property type="match status" value="2"/>
</dbReference>
<gene>
    <name evidence="3" type="ORF">GXP70_05000</name>
</gene>
<organism evidence="3 4">
    <name type="scientific">Paenibacillus lycopersici</name>
    <dbReference type="NCBI Taxonomy" id="2704462"/>
    <lineage>
        <taxon>Bacteria</taxon>
        <taxon>Bacillati</taxon>
        <taxon>Bacillota</taxon>
        <taxon>Bacilli</taxon>
        <taxon>Bacillales</taxon>
        <taxon>Paenibacillaceae</taxon>
        <taxon>Paenibacillus</taxon>
    </lineage>
</organism>
<dbReference type="EMBL" id="CP048209">
    <property type="protein sequence ID" value="QHT59390.1"/>
    <property type="molecule type" value="Genomic_DNA"/>
</dbReference>
<evidence type="ECO:0000256" key="1">
    <source>
        <dbReference type="ARBA" id="ARBA00022729"/>
    </source>
</evidence>
<dbReference type="PANTHER" id="PTHR43649">
    <property type="entry name" value="ARABINOSE-BINDING PROTEIN-RELATED"/>
    <property type="match status" value="1"/>
</dbReference>
<evidence type="ECO:0000313" key="4">
    <source>
        <dbReference type="Proteomes" id="UP000476064"/>
    </source>
</evidence>
<dbReference type="AlphaFoldDB" id="A0A6C0FYV1"/>
<keyword evidence="4" id="KW-1185">Reference proteome</keyword>
<reference evidence="3 4" key="1">
    <citation type="submission" date="2020-01" db="EMBL/GenBank/DDBJ databases">
        <title>Paenibacillus sp. nov., isolated from tomato rhizosphere.</title>
        <authorList>
            <person name="Weon H.-Y."/>
            <person name="Lee S.A."/>
        </authorList>
    </citation>
    <scope>NUCLEOTIDE SEQUENCE [LARGE SCALE GENOMIC DNA]</scope>
    <source>
        <strain evidence="3 4">12200R-189</strain>
    </source>
</reference>
<dbReference type="KEGG" id="plyc:GXP70_05000"/>
<feature type="signal peptide" evidence="2">
    <location>
        <begin position="1"/>
        <end position="22"/>
    </location>
</feature>
<evidence type="ECO:0000256" key="2">
    <source>
        <dbReference type="SAM" id="SignalP"/>
    </source>
</evidence>
<feature type="chain" id="PRO_5038646520" evidence="2">
    <location>
        <begin position="23"/>
        <end position="538"/>
    </location>
</feature>
<keyword evidence="1 2" id="KW-0732">Signal</keyword>
<dbReference type="SUPFAM" id="SSF53850">
    <property type="entry name" value="Periplasmic binding protein-like II"/>
    <property type="match status" value="1"/>
</dbReference>
<name>A0A6C0FYV1_9BACL</name>
<accession>A0A6C0FYV1</accession>
<sequence length="538" mass="59521">MNKNWRRMHVAACLAAVLLLSAACSSKNDSNGAGGAAANAGDSTDGSASNAMAKKLKITAFEGYWGKVQPSDSPGVKAIDEKFNIDYKPEFVPMEQAQQKIAVLMASGSQPDILGLEGVDSNFIKWAKQGAFLPLNDYIDKYPELKQIPKSIWDAVSVDGKIYGIPQYFHIKYMNSAIIRKDWLDKLGLQMPTNYDELLQVSKAFTDQDPDGNGKKDTYGFATSKGIDWNNRMGVYYDIGAWYHKNDQGQLIPGIISDDANLDRLKFMQEAYAAGAVPKDWPVMEYNDAKQIFWSGKAGIYYEGLPGSATQWKLLSENAPDAEVVPLPPFQAPDGTQGQPGMSGYYTMKTLSAKLKDDPDKIDRILTMVDQFMKFTPFDQRNPQNADFDWKQGGVDKGYTYANGVADLSTDTDAKQAARPTTFFTVQEWAPSDEALELDKGLPVPIEAAYAKAVVDLWSKPNFVYIDPFNSIHSDVFNEKFGALYDKMMDGETKIILGQEPLSYFDTLTADFLKNGGQAIIDDVNKQFEALGATGSWK</sequence>
<dbReference type="RefSeq" id="WP_162355456.1">
    <property type="nucleotide sequence ID" value="NZ_CP048209.1"/>
</dbReference>
<dbReference type="Proteomes" id="UP000476064">
    <property type="component" value="Chromosome"/>
</dbReference>
<dbReference type="PANTHER" id="PTHR43649:SF33">
    <property type="entry name" value="POLYGALACTURONAN_RHAMNOGALACTURONAN-BINDING PROTEIN YTCQ"/>
    <property type="match status" value="1"/>
</dbReference>
<evidence type="ECO:0000313" key="3">
    <source>
        <dbReference type="EMBL" id="QHT59390.1"/>
    </source>
</evidence>
<proteinExistence type="predicted"/>
<protein>
    <submittedName>
        <fullName evidence="3">Extracellular solute-binding protein</fullName>
    </submittedName>
</protein>